<evidence type="ECO:0000313" key="11">
    <source>
        <dbReference type="Proteomes" id="UP001597318"/>
    </source>
</evidence>
<keyword evidence="7" id="KW-1133">Transmembrane helix</keyword>
<dbReference type="Proteomes" id="UP001597318">
    <property type="component" value="Unassembled WGS sequence"/>
</dbReference>
<dbReference type="InterPro" id="IPR004090">
    <property type="entry name" value="Chemotax_Me-accpt_rcpt"/>
</dbReference>
<dbReference type="SUPFAM" id="SSF58104">
    <property type="entry name" value="Methyl-accepting chemotaxis protein (MCP) signaling domain"/>
    <property type="match status" value="1"/>
</dbReference>
<organism evidence="10 11">
    <name type="scientific">Metabacillus endolithicus</name>
    <dbReference type="NCBI Taxonomy" id="1535204"/>
    <lineage>
        <taxon>Bacteria</taxon>
        <taxon>Bacillati</taxon>
        <taxon>Bacillota</taxon>
        <taxon>Bacilli</taxon>
        <taxon>Bacillales</taxon>
        <taxon>Bacillaceae</taxon>
        <taxon>Metabacillus</taxon>
    </lineage>
</organism>
<protein>
    <submittedName>
        <fullName evidence="10">Methyl-accepting chemotaxis protein</fullName>
    </submittedName>
</protein>
<evidence type="ECO:0000256" key="7">
    <source>
        <dbReference type="SAM" id="Phobius"/>
    </source>
</evidence>
<feature type="domain" description="HAMP" evidence="9">
    <location>
        <begin position="202"/>
        <end position="255"/>
    </location>
</feature>
<feature type="transmembrane region" description="Helical" evidence="7">
    <location>
        <begin position="7"/>
        <end position="29"/>
    </location>
</feature>
<dbReference type="Pfam" id="PF00672">
    <property type="entry name" value="HAMP"/>
    <property type="match status" value="1"/>
</dbReference>
<keyword evidence="3 7" id="KW-0472">Membrane</keyword>
<keyword evidence="2" id="KW-1003">Cell membrane</keyword>
<evidence type="ECO:0000256" key="5">
    <source>
        <dbReference type="ARBA" id="ARBA00029447"/>
    </source>
</evidence>
<dbReference type="PROSITE" id="PS50885">
    <property type="entry name" value="HAMP"/>
    <property type="match status" value="1"/>
</dbReference>
<dbReference type="SMART" id="SM00304">
    <property type="entry name" value="HAMP"/>
    <property type="match status" value="1"/>
</dbReference>
<feature type="transmembrane region" description="Helical" evidence="7">
    <location>
        <begin position="180"/>
        <end position="200"/>
    </location>
</feature>
<dbReference type="EMBL" id="JBHUIK010000004">
    <property type="protein sequence ID" value="MFD2215468.1"/>
    <property type="molecule type" value="Genomic_DNA"/>
</dbReference>
<dbReference type="InterPro" id="IPR004089">
    <property type="entry name" value="MCPsignal_dom"/>
</dbReference>
<dbReference type="Gene3D" id="1.10.287.950">
    <property type="entry name" value="Methyl-accepting chemotaxis protein"/>
    <property type="match status" value="1"/>
</dbReference>
<dbReference type="InterPro" id="IPR024478">
    <property type="entry name" value="HlyB_4HB_MCP"/>
</dbReference>
<evidence type="ECO:0000256" key="3">
    <source>
        <dbReference type="ARBA" id="ARBA00023136"/>
    </source>
</evidence>
<evidence type="ECO:0000313" key="10">
    <source>
        <dbReference type="EMBL" id="MFD2215468.1"/>
    </source>
</evidence>
<dbReference type="PANTHER" id="PTHR32089">
    <property type="entry name" value="METHYL-ACCEPTING CHEMOTAXIS PROTEIN MCPB"/>
    <property type="match status" value="1"/>
</dbReference>
<reference evidence="11" key="1">
    <citation type="journal article" date="2019" name="Int. J. Syst. Evol. Microbiol.">
        <title>The Global Catalogue of Microorganisms (GCM) 10K type strain sequencing project: providing services to taxonomists for standard genome sequencing and annotation.</title>
        <authorList>
            <consortium name="The Broad Institute Genomics Platform"/>
            <consortium name="The Broad Institute Genome Sequencing Center for Infectious Disease"/>
            <person name="Wu L."/>
            <person name="Ma J."/>
        </authorList>
    </citation>
    <scope>NUCLEOTIDE SEQUENCE [LARGE SCALE GENOMIC DNA]</scope>
    <source>
        <strain evidence="11">CGMCC 1.15474</strain>
    </source>
</reference>
<proteinExistence type="inferred from homology"/>
<dbReference type="RefSeq" id="WP_247340127.1">
    <property type="nucleotide sequence ID" value="NZ_CP095550.1"/>
</dbReference>
<comment type="caution">
    <text evidence="10">The sequence shown here is derived from an EMBL/GenBank/DDBJ whole genome shotgun (WGS) entry which is preliminary data.</text>
</comment>
<name>A0ABW5C3I4_9BACI</name>
<dbReference type="Pfam" id="PF12729">
    <property type="entry name" value="4HB_MCP_1"/>
    <property type="match status" value="1"/>
</dbReference>
<evidence type="ECO:0000259" key="8">
    <source>
        <dbReference type="PROSITE" id="PS50111"/>
    </source>
</evidence>
<evidence type="ECO:0000259" key="9">
    <source>
        <dbReference type="PROSITE" id="PS50885"/>
    </source>
</evidence>
<dbReference type="CDD" id="cd06225">
    <property type="entry name" value="HAMP"/>
    <property type="match status" value="1"/>
</dbReference>
<keyword evidence="4 6" id="KW-0807">Transducer</keyword>
<dbReference type="PRINTS" id="PR00260">
    <property type="entry name" value="CHEMTRNSDUCR"/>
</dbReference>
<keyword evidence="7" id="KW-0812">Transmembrane</keyword>
<dbReference type="PROSITE" id="PS50111">
    <property type="entry name" value="CHEMOTAXIS_TRANSDUC_2"/>
    <property type="match status" value="1"/>
</dbReference>
<sequence>MKVTGKLIISYLIIAFILIGVGSFATFGLSKLNNNGKDMYEDRLIPINHLANLIGFAEETMVVMLSSVLTEDSSMIGTANEYMAEVDTILKDYGNRQMDTQEVEIFETVNIEWNKFKTLTNENINLIKEGQFEEAEIGINKATTPFYNVSANLEKLAMLNEELAKKLQEQNQVNYEKTSLSIIISSIIAVILAILIGLFMGRGIGGPLRYISNQMKKISEGNLTGKEMMLKRKDEIGQVAYSLDMMKNNLKTIIKDVSAASENLSNQSEELTQSSHEVTEGSNQIAMTMQELSDGSESQANHTGDLSQVMDSFISKLQDANINGKDIHQSTNDVLFMTTEGSKLMKNSVEQMGIIDHVVMNAVKNVKGLDIQTQEITKLVNVIKDIAEQTNLLALNAAIEAARAGEHGKGFAVVADEVRKLAEQVSSSVMDITAIVQEIQKESSGVVDSLQEGYGEVKKGTAQITKTGETFQNISYAVNEMISKIKTITINLEDISQDGQMMNASIQEIASVSEESAAGIEQTAATIDLARSSMEEVAQSSSYLAKLAEELNGLVLKFKV</sequence>
<dbReference type="CDD" id="cd11386">
    <property type="entry name" value="MCP_signal"/>
    <property type="match status" value="1"/>
</dbReference>
<dbReference type="PANTHER" id="PTHR32089:SF114">
    <property type="entry name" value="METHYL-ACCEPTING CHEMOTAXIS PROTEIN MCPB"/>
    <property type="match status" value="1"/>
</dbReference>
<accession>A0ABW5C3I4</accession>
<evidence type="ECO:0000256" key="4">
    <source>
        <dbReference type="ARBA" id="ARBA00023224"/>
    </source>
</evidence>
<feature type="domain" description="Methyl-accepting transducer" evidence="8">
    <location>
        <begin position="274"/>
        <end position="524"/>
    </location>
</feature>
<keyword evidence="11" id="KW-1185">Reference proteome</keyword>
<dbReference type="InterPro" id="IPR003660">
    <property type="entry name" value="HAMP_dom"/>
</dbReference>
<dbReference type="SMART" id="SM00283">
    <property type="entry name" value="MA"/>
    <property type="match status" value="1"/>
</dbReference>
<gene>
    <name evidence="10" type="ORF">ACFSKK_17400</name>
</gene>
<evidence type="ECO:0000256" key="6">
    <source>
        <dbReference type="PROSITE-ProRule" id="PRU00284"/>
    </source>
</evidence>
<comment type="subcellular location">
    <subcellularLocation>
        <location evidence="1">Cell membrane</location>
    </subcellularLocation>
</comment>
<comment type="similarity">
    <text evidence="5">Belongs to the methyl-accepting chemotaxis (MCP) protein family.</text>
</comment>
<evidence type="ECO:0000256" key="2">
    <source>
        <dbReference type="ARBA" id="ARBA00022475"/>
    </source>
</evidence>
<dbReference type="Pfam" id="PF00015">
    <property type="entry name" value="MCPsignal"/>
    <property type="match status" value="1"/>
</dbReference>
<evidence type="ECO:0000256" key="1">
    <source>
        <dbReference type="ARBA" id="ARBA00004236"/>
    </source>
</evidence>